<reference evidence="2" key="1">
    <citation type="submission" date="2016-06" db="EMBL/GenBank/DDBJ databases">
        <authorList>
            <person name="Varghese N."/>
            <person name="Submissions Spin"/>
        </authorList>
    </citation>
    <scope>NUCLEOTIDE SEQUENCE [LARGE SCALE GENOMIC DNA]</scope>
    <source>
        <strain evidence="2">DSM 43909</strain>
    </source>
</reference>
<evidence type="ECO:0000313" key="1">
    <source>
        <dbReference type="EMBL" id="SCE77446.1"/>
    </source>
</evidence>
<sequence length="217" mass="24803">MTIRNWIIQKLSDDYNVELEGDHGLRIKRHRHPTAFVYCVEKSGNERFRIEHFEAARHEIPAVEFIVLVKREAENEVYEHAEELGICVSGFGDLQIALANDDDISRYWSREQAYLRGRLTGNRHVSSVRRIGESAYEISRHGGLGSFNIITIAHYELTSDTVYELIERNDDLEVKAIVSTNPNCEGFAPEALEAGAQTGTRILPLKYFLRSLNGPWN</sequence>
<proteinExistence type="predicted"/>
<dbReference type="OrthoDB" id="5183839at2"/>
<dbReference type="Proteomes" id="UP000198242">
    <property type="component" value="Chromosome I"/>
</dbReference>
<gene>
    <name evidence="1" type="ORF">GA0074695_1005</name>
</gene>
<dbReference type="AlphaFoldDB" id="A0A1C4V0N6"/>
<protein>
    <submittedName>
        <fullName evidence="1">Uncharacterized protein</fullName>
    </submittedName>
</protein>
<dbReference type="EMBL" id="LT607411">
    <property type="protein sequence ID" value="SCE77446.1"/>
    <property type="molecule type" value="Genomic_DNA"/>
</dbReference>
<evidence type="ECO:0000313" key="2">
    <source>
        <dbReference type="Proteomes" id="UP000198242"/>
    </source>
</evidence>
<organism evidence="1 2">
    <name type="scientific">Micromonospora viridifaciens</name>
    <dbReference type="NCBI Taxonomy" id="1881"/>
    <lineage>
        <taxon>Bacteria</taxon>
        <taxon>Bacillati</taxon>
        <taxon>Actinomycetota</taxon>
        <taxon>Actinomycetes</taxon>
        <taxon>Micromonosporales</taxon>
        <taxon>Micromonosporaceae</taxon>
        <taxon>Micromonospora</taxon>
    </lineage>
</organism>
<accession>A0A1C4V0N6</accession>
<keyword evidence="2" id="KW-1185">Reference proteome</keyword>
<name>A0A1C4V0N6_MICVI</name>
<dbReference type="RefSeq" id="WP_157744337.1">
    <property type="nucleotide sequence ID" value="NZ_LT607411.1"/>
</dbReference>